<gene>
    <name evidence="2" type="ORF">PSNMU_V1.4_AUG-EV-PASAV3_0026690</name>
</gene>
<reference evidence="2 3" key="1">
    <citation type="submission" date="2019-01" db="EMBL/GenBank/DDBJ databases">
        <authorList>
            <person name="Ferrante I. M."/>
        </authorList>
    </citation>
    <scope>NUCLEOTIDE SEQUENCE [LARGE SCALE GENOMIC DNA]</scope>
    <source>
        <strain evidence="2 3">B856</strain>
    </source>
</reference>
<protein>
    <submittedName>
        <fullName evidence="2">Uncharacterized protein</fullName>
    </submittedName>
</protein>
<dbReference type="EMBL" id="CAACVS010000072">
    <property type="protein sequence ID" value="VEU35920.1"/>
    <property type="molecule type" value="Genomic_DNA"/>
</dbReference>
<feature type="region of interest" description="Disordered" evidence="1">
    <location>
        <begin position="209"/>
        <end position="250"/>
    </location>
</feature>
<proteinExistence type="predicted"/>
<feature type="compositionally biased region" description="Acidic residues" evidence="1">
    <location>
        <begin position="229"/>
        <end position="241"/>
    </location>
</feature>
<feature type="region of interest" description="Disordered" evidence="1">
    <location>
        <begin position="415"/>
        <end position="452"/>
    </location>
</feature>
<sequence>MTSCVAFGKNGPTVNHRQQQQLYHHQRITRIEDSPSLLKTASEKNFVIPYQPSLTARQLRRLRQDRLVGFSLMSLPLPLSQLETSNILRHIPEENEAVFCNDPPNSFHLDRVIQDIYKEIDGDHVKHKENSITLNNQIKKNQSDDGTVAVRRCDGDESGSSSNKVNIIFEDSDSDCSTVGQENGASIFFDSSISEISSRNLINKYLGTSNSRGNGPVDLDDSFSHDTNIDGEDGTGNEPVEDSSIASASSGKIDTDRLEVMKAEFRTIWKRHEDEFLVWKEVIKTTERPAPKTKVSTFRKQSYRDDSNHYMEKVNTLYGGLTVPVSGGSNGVHNQEDSVQEDSVTLVSCSSTDTFGYDREKKEEDFAMVENLSSGGSTDQPDTRSVTESVDLKSQATSRSLDTFGFSINNVTMNPLEETSESPNHNDANSFAAAKDNQHGKEQNEEDPIQSHYAVESDRCILRRQDKQEAVSMAAKARRLRTYRLRAGNRERNEAAKNANGPHRPIIVVDEEAKPRHCGMLNVVKVNINDKQNSCQSVISDLTNISEKLQFNIDHEPDGRWDKRSLKRLSVGEQQGISVAVGDGNNHGMIEVKSCTRKESISLREQMCPSVEEPELYKFDESVKTPPPYFKNSEIRAQLEHTSVFATQRNNGWKYSDESKWDDVSSIGLVGVETISTQFNQKHGSKFHIQSIRSVNPSIPFAIQTRPEEDGTSSDEELGSPKGICHIFRNQLATIDHNEKDEDSSASLTFSALWAEDDSSRIKKKEEKSSTRKAHPQLKLNPTFSTVFTEDCDSSGDSSSSSETTDVKMQLASRCALRKQKDEWSPALLCKSMLAYRDKRRRRRRRGRGQKDRHDQTISQYSC</sequence>
<evidence type="ECO:0000313" key="2">
    <source>
        <dbReference type="EMBL" id="VEU35920.1"/>
    </source>
</evidence>
<feature type="region of interest" description="Disordered" evidence="1">
    <location>
        <begin position="839"/>
        <end position="863"/>
    </location>
</feature>
<feature type="compositionally biased region" description="Basic residues" evidence="1">
    <location>
        <begin position="839"/>
        <end position="848"/>
    </location>
</feature>
<accession>A0A448Z1M4</accession>
<feature type="region of interest" description="Disordered" evidence="1">
    <location>
        <begin position="371"/>
        <end position="394"/>
    </location>
</feature>
<organism evidence="2 3">
    <name type="scientific">Pseudo-nitzschia multistriata</name>
    <dbReference type="NCBI Taxonomy" id="183589"/>
    <lineage>
        <taxon>Eukaryota</taxon>
        <taxon>Sar</taxon>
        <taxon>Stramenopiles</taxon>
        <taxon>Ochrophyta</taxon>
        <taxon>Bacillariophyta</taxon>
        <taxon>Bacillariophyceae</taxon>
        <taxon>Bacillariophycidae</taxon>
        <taxon>Bacillariales</taxon>
        <taxon>Bacillariaceae</taxon>
        <taxon>Pseudo-nitzschia</taxon>
    </lineage>
</organism>
<name>A0A448Z1M4_9STRA</name>
<keyword evidence="3" id="KW-1185">Reference proteome</keyword>
<dbReference type="AlphaFoldDB" id="A0A448Z1M4"/>
<dbReference type="Proteomes" id="UP000291116">
    <property type="component" value="Unassembled WGS sequence"/>
</dbReference>
<evidence type="ECO:0000256" key="1">
    <source>
        <dbReference type="SAM" id="MobiDB-lite"/>
    </source>
</evidence>
<evidence type="ECO:0000313" key="3">
    <source>
        <dbReference type="Proteomes" id="UP000291116"/>
    </source>
</evidence>